<dbReference type="SUPFAM" id="SSF88713">
    <property type="entry name" value="Glycoside hydrolase/deacetylase"/>
    <property type="match status" value="1"/>
</dbReference>
<comment type="caution">
    <text evidence="4">The sequence shown here is derived from an EMBL/GenBank/DDBJ whole genome shotgun (WGS) entry which is preliminary data.</text>
</comment>
<accession>A0A2V2YQA2</accession>
<dbReference type="InterPro" id="IPR050248">
    <property type="entry name" value="Polysacc_deacetylase_ArnD"/>
</dbReference>
<dbReference type="NCBIfam" id="TIGR02884">
    <property type="entry name" value="spore_pdaA"/>
    <property type="match status" value="1"/>
</dbReference>
<reference evidence="4 5" key="1">
    <citation type="submission" date="2018-05" db="EMBL/GenBank/DDBJ databases">
        <title>Genomic Encyclopedia of Type Strains, Phase III (KMG-III): the genomes of soil and plant-associated and newly described type strains.</title>
        <authorList>
            <person name="Whitman W."/>
        </authorList>
    </citation>
    <scope>NUCLEOTIDE SEQUENCE [LARGE SCALE GENOMIC DNA]</scope>
    <source>
        <strain evidence="4 5">CECT 5696</strain>
    </source>
</reference>
<dbReference type="Pfam" id="PF01522">
    <property type="entry name" value="Polysacc_deac_1"/>
    <property type="match status" value="1"/>
</dbReference>
<evidence type="ECO:0000313" key="5">
    <source>
        <dbReference type="Proteomes" id="UP000246635"/>
    </source>
</evidence>
<dbReference type="GO" id="GO:0016810">
    <property type="term" value="F:hydrolase activity, acting on carbon-nitrogen (but not peptide) bonds"/>
    <property type="evidence" value="ECO:0007669"/>
    <property type="project" value="InterPro"/>
</dbReference>
<evidence type="ECO:0000313" key="4">
    <source>
        <dbReference type="EMBL" id="PWV98647.1"/>
    </source>
</evidence>
<dbReference type="Gene3D" id="3.20.20.370">
    <property type="entry name" value="Glycoside hydrolase/deacetylase"/>
    <property type="match status" value="1"/>
</dbReference>
<dbReference type="PANTHER" id="PTHR10587">
    <property type="entry name" value="GLYCOSYL TRANSFERASE-RELATED"/>
    <property type="match status" value="1"/>
</dbReference>
<feature type="signal peptide" evidence="2">
    <location>
        <begin position="1"/>
        <end position="21"/>
    </location>
</feature>
<dbReference type="GO" id="GO:0005975">
    <property type="term" value="P:carbohydrate metabolic process"/>
    <property type="evidence" value="ECO:0007669"/>
    <property type="project" value="InterPro"/>
</dbReference>
<dbReference type="CDD" id="cd10948">
    <property type="entry name" value="CE4_BsPdaA_like"/>
    <property type="match status" value="1"/>
</dbReference>
<name>A0A2V2YQA2_9BACL</name>
<sequence length="269" mass="29601">MITLRILAAIVILLSTGQVAAAHADGGVYHFGFKKSVNGQPPSIDEEGFKGLLTRYGAVFTGDMSAPELFLTFDNGYENGLTAGILDVLKEKQVPAIFFVTGHYIKTQPELLKRMVNEGHLVGNHSWSHPDMSTLSAERIKQELDQVKSEVAALTGQKEMKYLRAPRGIFNERSLAVSHQLGYTNVFWSIAYKDWDTNDQRGAQYAYDKVMAQMHPGAVILLHSVSRDNAQALGRIIDAAKAKGYQFKSLDQMNNRTPAPSGSGQQQAS</sequence>
<protein>
    <submittedName>
        <fullName evidence="4">Peptidoglycan-N-acetylmuramic acid deacetylase</fullName>
    </submittedName>
</protein>
<dbReference type="GO" id="GO:0016020">
    <property type="term" value="C:membrane"/>
    <property type="evidence" value="ECO:0007669"/>
    <property type="project" value="TreeGrafter"/>
</dbReference>
<feature type="domain" description="NodB homology" evidence="3">
    <location>
        <begin position="67"/>
        <end position="248"/>
    </location>
</feature>
<dbReference type="AlphaFoldDB" id="A0A2V2YQA2"/>
<keyword evidence="5" id="KW-1185">Reference proteome</keyword>
<dbReference type="EMBL" id="QGTQ01000016">
    <property type="protein sequence ID" value="PWV98647.1"/>
    <property type="molecule type" value="Genomic_DNA"/>
</dbReference>
<evidence type="ECO:0000256" key="1">
    <source>
        <dbReference type="SAM" id="MobiDB-lite"/>
    </source>
</evidence>
<organism evidence="4 5">
    <name type="scientific">Paenibacillus cellulosilyticus</name>
    <dbReference type="NCBI Taxonomy" id="375489"/>
    <lineage>
        <taxon>Bacteria</taxon>
        <taxon>Bacillati</taxon>
        <taxon>Bacillota</taxon>
        <taxon>Bacilli</taxon>
        <taxon>Bacillales</taxon>
        <taxon>Paenibacillaceae</taxon>
        <taxon>Paenibacillus</taxon>
    </lineage>
</organism>
<gene>
    <name evidence="4" type="ORF">DFQ01_11646</name>
</gene>
<dbReference type="RefSeq" id="WP_245946787.1">
    <property type="nucleotide sequence ID" value="NZ_CP054612.1"/>
</dbReference>
<evidence type="ECO:0000259" key="3">
    <source>
        <dbReference type="PROSITE" id="PS51677"/>
    </source>
</evidence>
<dbReference type="InterPro" id="IPR002509">
    <property type="entry name" value="NODB_dom"/>
</dbReference>
<dbReference type="InterPro" id="IPR014235">
    <property type="entry name" value="Spore_PdaA"/>
</dbReference>
<dbReference type="PROSITE" id="PS51677">
    <property type="entry name" value="NODB"/>
    <property type="match status" value="1"/>
</dbReference>
<feature type="region of interest" description="Disordered" evidence="1">
    <location>
        <begin position="249"/>
        <end position="269"/>
    </location>
</feature>
<keyword evidence="2" id="KW-0732">Signal</keyword>
<dbReference type="Proteomes" id="UP000246635">
    <property type="component" value="Unassembled WGS sequence"/>
</dbReference>
<feature type="chain" id="PRO_5038448927" evidence="2">
    <location>
        <begin position="22"/>
        <end position="269"/>
    </location>
</feature>
<dbReference type="PANTHER" id="PTHR10587:SF78">
    <property type="entry name" value="PEPTIDOGLYCAN-N-ACETYLMURAMIC ACID DEACETYLASE PDAA"/>
    <property type="match status" value="1"/>
</dbReference>
<evidence type="ECO:0000256" key="2">
    <source>
        <dbReference type="SAM" id="SignalP"/>
    </source>
</evidence>
<dbReference type="InterPro" id="IPR011330">
    <property type="entry name" value="Glyco_hydro/deAcase_b/a-brl"/>
</dbReference>
<proteinExistence type="predicted"/>